<feature type="domain" description="Helicase ATP-binding" evidence="17">
    <location>
        <begin position="48"/>
        <end position="194"/>
    </location>
</feature>
<dbReference type="Gene3D" id="4.10.860.10">
    <property type="entry name" value="UVR domain"/>
    <property type="match status" value="1"/>
</dbReference>
<dbReference type="AlphaFoldDB" id="A0A1N7MMA6"/>
<dbReference type="GO" id="GO:0005737">
    <property type="term" value="C:cytoplasm"/>
    <property type="evidence" value="ECO:0007669"/>
    <property type="project" value="UniProtKB-SubCell"/>
</dbReference>
<evidence type="ECO:0000313" key="20">
    <source>
        <dbReference type="Proteomes" id="UP000186141"/>
    </source>
</evidence>
<evidence type="ECO:0000256" key="6">
    <source>
        <dbReference type="ARBA" id="ARBA00022769"/>
    </source>
</evidence>
<evidence type="ECO:0000259" key="17">
    <source>
        <dbReference type="PROSITE" id="PS51192"/>
    </source>
</evidence>
<organism evidence="19 20">
    <name type="scientific">Gemmobacter megaterium</name>
    <dbReference type="NCBI Taxonomy" id="1086013"/>
    <lineage>
        <taxon>Bacteria</taxon>
        <taxon>Pseudomonadati</taxon>
        <taxon>Pseudomonadota</taxon>
        <taxon>Alphaproteobacteria</taxon>
        <taxon>Rhodobacterales</taxon>
        <taxon>Paracoccaceae</taxon>
        <taxon>Gemmobacter</taxon>
    </lineage>
</organism>
<keyword evidence="6 13" id="KW-0228">DNA excision</keyword>
<dbReference type="InterPro" id="IPR001650">
    <property type="entry name" value="Helicase_C-like"/>
</dbReference>
<dbReference type="PROSITE" id="PS51194">
    <property type="entry name" value="HELICASE_CTER"/>
    <property type="match status" value="1"/>
</dbReference>
<dbReference type="EMBL" id="FTOT01000002">
    <property type="protein sequence ID" value="SIS87069.1"/>
    <property type="molecule type" value="Genomic_DNA"/>
</dbReference>
<dbReference type="InterPro" id="IPR036876">
    <property type="entry name" value="UVR_dom_sf"/>
</dbReference>
<dbReference type="InterPro" id="IPR027417">
    <property type="entry name" value="P-loop_NTPase"/>
</dbReference>
<dbReference type="Pfam" id="PF12344">
    <property type="entry name" value="UvrB"/>
    <property type="match status" value="1"/>
</dbReference>
<dbReference type="InterPro" id="IPR001943">
    <property type="entry name" value="UVR_dom"/>
</dbReference>
<accession>A0A1N7MMA6</accession>
<sequence>MPHNNTNALAPRPDVLTRPKLEGGRRFVMQTPFKPAGDQPAAIAELAEGVRSGEQNQVLLGATGTGKTFTMAKVIEETQRPAIILAPNKTLAAQLYGEFKGFFPDNAVEYFVSYYDYYQPEAYVARTDTYIEKESQINEQIDRMRHSATRALLERDDVIIVASVSCIYGIGSVETYSAMTQDLKVGGLYDQREFIRELVAQQYKRNEAAFQRGMFRVRGDVVEMWPAHLEDRAWRFSFFGEELESITEFDPLTGARTDTFEQIRIYANSHYVTPRPTMQQAIRGIKDELFQRLKQLNAEGKLLEAQRLEQRCNFDLEMLEATGVCNGIENYSRYLTGRAPGEPPPTLFEFIPDNAIVFADESHVSVPQIGGMYKGDYRRKFTLAEHGFRLPSCMDNRPLKFEEWDAMRPQSVFVSATPAKWEMEQAGGVFAEQVIRPTGLLDPEVEIRPVKTQVDDVLDEIRKVAARGLRVLVTTLTKRMAEDLTEYLHEQGIRIRYMHSDIDTIERIEILRDLRLGAFDVLVGINLLREGLDIPECGLVAILDADKEGFLRSETSLIQTIGRAARNAEGRVIMYADSITGSMERALAETNRRREKQMAYNIEHGITPETVKKNVEDVLAGLWQGDTDQSRVTTKVDKPMVGQNLAAHLDALRSQMRKAAENLEFEEAARLRDEVKRLEAVELAIADDPLARQSVIEEAVEDAQQAKGRSTAGRPGQRGGVKRRRR</sequence>
<dbReference type="NCBIfam" id="TIGR00631">
    <property type="entry name" value="uvrb"/>
    <property type="match status" value="1"/>
</dbReference>
<proteinExistence type="inferred from homology"/>
<dbReference type="PROSITE" id="PS50151">
    <property type="entry name" value="UVR"/>
    <property type="match status" value="1"/>
</dbReference>
<dbReference type="Gene3D" id="6.10.140.240">
    <property type="match status" value="1"/>
</dbReference>
<dbReference type="Pfam" id="PF04851">
    <property type="entry name" value="ResIII"/>
    <property type="match status" value="1"/>
</dbReference>
<feature type="region of interest" description="Disordered" evidence="15">
    <location>
        <begin position="697"/>
        <end position="726"/>
    </location>
</feature>
<dbReference type="CDD" id="cd17916">
    <property type="entry name" value="DEXHc_UvrB"/>
    <property type="match status" value="1"/>
</dbReference>
<dbReference type="OrthoDB" id="9806651at2"/>
<evidence type="ECO:0000256" key="15">
    <source>
        <dbReference type="SAM" id="MobiDB-lite"/>
    </source>
</evidence>
<dbReference type="CDD" id="cd18790">
    <property type="entry name" value="SF2_C_UvrB"/>
    <property type="match status" value="1"/>
</dbReference>
<evidence type="ECO:0000256" key="3">
    <source>
        <dbReference type="ARBA" id="ARBA00022490"/>
    </source>
</evidence>
<dbReference type="HAMAP" id="MF_00204">
    <property type="entry name" value="UvrB"/>
    <property type="match status" value="1"/>
</dbReference>
<dbReference type="SMART" id="SM00487">
    <property type="entry name" value="DEXDc"/>
    <property type="match status" value="1"/>
</dbReference>
<keyword evidence="5 13" id="KW-0227">DNA damage</keyword>
<dbReference type="GO" id="GO:0009432">
    <property type="term" value="P:SOS response"/>
    <property type="evidence" value="ECO:0007669"/>
    <property type="project" value="UniProtKB-UniRule"/>
</dbReference>
<evidence type="ECO:0000256" key="10">
    <source>
        <dbReference type="ARBA" id="ARBA00023236"/>
    </source>
</evidence>
<evidence type="ECO:0000256" key="13">
    <source>
        <dbReference type="HAMAP-Rule" id="MF_00204"/>
    </source>
</evidence>
<protein>
    <recommendedName>
        <fullName evidence="12 13">UvrABC system protein B</fullName>
        <shortName evidence="13">Protein UvrB</shortName>
    </recommendedName>
    <alternativeName>
        <fullName evidence="13">Excinuclease ABC subunit B</fullName>
    </alternativeName>
</protein>
<dbReference type="Proteomes" id="UP000186141">
    <property type="component" value="Unassembled WGS sequence"/>
</dbReference>
<keyword evidence="10 13" id="KW-0742">SOS response</keyword>
<keyword evidence="7 13" id="KW-0067">ATP-binding</keyword>
<evidence type="ECO:0000256" key="9">
    <source>
        <dbReference type="ARBA" id="ARBA00023204"/>
    </source>
</evidence>
<dbReference type="PANTHER" id="PTHR24029:SF0">
    <property type="entry name" value="UVRABC SYSTEM PROTEIN B"/>
    <property type="match status" value="1"/>
</dbReference>
<dbReference type="InterPro" id="IPR041471">
    <property type="entry name" value="UvrB_inter"/>
</dbReference>
<name>A0A1N7MMA6_9RHOB</name>
<feature type="domain" description="UVR" evidence="16">
    <location>
        <begin position="646"/>
        <end position="681"/>
    </location>
</feature>
<dbReference type="RefSeq" id="WP_076529978.1">
    <property type="nucleotide sequence ID" value="NZ_BMEH01000002.1"/>
</dbReference>
<evidence type="ECO:0000256" key="8">
    <source>
        <dbReference type="ARBA" id="ARBA00022881"/>
    </source>
</evidence>
<dbReference type="GO" id="GO:0003677">
    <property type="term" value="F:DNA binding"/>
    <property type="evidence" value="ECO:0007669"/>
    <property type="project" value="UniProtKB-UniRule"/>
</dbReference>
<evidence type="ECO:0000256" key="12">
    <source>
        <dbReference type="ARBA" id="ARBA00029504"/>
    </source>
</evidence>
<keyword evidence="3 13" id="KW-0963">Cytoplasm</keyword>
<dbReference type="GO" id="GO:0006289">
    <property type="term" value="P:nucleotide-excision repair"/>
    <property type="evidence" value="ECO:0007669"/>
    <property type="project" value="UniProtKB-UniRule"/>
</dbReference>
<evidence type="ECO:0000256" key="5">
    <source>
        <dbReference type="ARBA" id="ARBA00022763"/>
    </source>
</evidence>
<dbReference type="Gene3D" id="3.40.50.300">
    <property type="entry name" value="P-loop containing nucleotide triphosphate hydrolases"/>
    <property type="match status" value="3"/>
</dbReference>
<feature type="domain" description="Helicase C-terminal" evidence="18">
    <location>
        <begin position="453"/>
        <end position="619"/>
    </location>
</feature>
<keyword evidence="8 13" id="KW-0267">Excision nuclease</keyword>
<dbReference type="GO" id="GO:0016887">
    <property type="term" value="F:ATP hydrolysis activity"/>
    <property type="evidence" value="ECO:0007669"/>
    <property type="project" value="InterPro"/>
</dbReference>
<evidence type="ECO:0000259" key="18">
    <source>
        <dbReference type="PROSITE" id="PS51194"/>
    </source>
</evidence>
<dbReference type="NCBIfam" id="NF003673">
    <property type="entry name" value="PRK05298.1"/>
    <property type="match status" value="1"/>
</dbReference>
<dbReference type="InterPro" id="IPR024759">
    <property type="entry name" value="UvrB_YAD/RRR_dom"/>
</dbReference>
<evidence type="ECO:0000313" key="19">
    <source>
        <dbReference type="EMBL" id="SIS87069.1"/>
    </source>
</evidence>
<dbReference type="GO" id="GO:0005524">
    <property type="term" value="F:ATP binding"/>
    <property type="evidence" value="ECO:0007669"/>
    <property type="project" value="UniProtKB-UniRule"/>
</dbReference>
<comment type="subcellular location">
    <subcellularLocation>
        <location evidence="1 13 14">Cytoplasm</location>
    </subcellularLocation>
</comment>
<dbReference type="SMART" id="SM00490">
    <property type="entry name" value="HELICc"/>
    <property type="match status" value="1"/>
</dbReference>
<dbReference type="Pfam" id="PF17757">
    <property type="entry name" value="UvrB_inter"/>
    <property type="match status" value="1"/>
</dbReference>
<comment type="function">
    <text evidence="13">The UvrABC repair system catalyzes the recognition and processing of DNA lesions. A damage recognition complex composed of 2 UvrA and 2 UvrB subunits scans DNA for abnormalities. Upon binding of the UvrA(2)B(2) complex to a putative damaged site, the DNA wraps around one UvrB monomer. DNA wrap is dependent on ATP binding by UvrB and probably causes local melting of the DNA helix, facilitating insertion of UvrB beta-hairpin between the DNA strands. Then UvrB probes one DNA strand for the presence of a lesion. If a lesion is found the UvrA subunits dissociate and the UvrB-DNA preincision complex is formed. This complex is subsequently bound by UvrC and the second UvrB is released. If no lesion is found, the DNA wraps around the other UvrB subunit that will check the other stand for damage.</text>
</comment>
<dbReference type="Pfam" id="PF02151">
    <property type="entry name" value="UVR"/>
    <property type="match status" value="1"/>
</dbReference>
<dbReference type="SUPFAM" id="SSF52540">
    <property type="entry name" value="P-loop containing nucleoside triphosphate hydrolases"/>
    <property type="match status" value="2"/>
</dbReference>
<reference evidence="19 20" key="1">
    <citation type="submission" date="2017-01" db="EMBL/GenBank/DDBJ databases">
        <authorList>
            <person name="Mah S.A."/>
            <person name="Swanson W.J."/>
            <person name="Moy G.W."/>
            <person name="Vacquier V.D."/>
        </authorList>
    </citation>
    <scope>NUCLEOTIDE SEQUENCE [LARGE SCALE GENOMIC DNA]</scope>
    <source>
        <strain evidence="19 20">DSM 26375</strain>
    </source>
</reference>
<dbReference type="STRING" id="1086013.SAMN05421774_102793"/>
<dbReference type="GO" id="GO:0009381">
    <property type="term" value="F:excinuclease ABC activity"/>
    <property type="evidence" value="ECO:0007669"/>
    <property type="project" value="UniProtKB-UniRule"/>
</dbReference>
<evidence type="ECO:0000256" key="14">
    <source>
        <dbReference type="RuleBase" id="RU003587"/>
    </source>
</evidence>
<evidence type="ECO:0000256" key="1">
    <source>
        <dbReference type="ARBA" id="ARBA00004496"/>
    </source>
</evidence>
<evidence type="ECO:0000256" key="4">
    <source>
        <dbReference type="ARBA" id="ARBA00022741"/>
    </source>
</evidence>
<dbReference type="PROSITE" id="PS51192">
    <property type="entry name" value="HELICASE_ATP_BIND_1"/>
    <property type="match status" value="1"/>
</dbReference>
<dbReference type="InterPro" id="IPR014001">
    <property type="entry name" value="Helicase_ATP-bd"/>
</dbReference>
<evidence type="ECO:0000259" key="16">
    <source>
        <dbReference type="PROSITE" id="PS50151"/>
    </source>
</evidence>
<dbReference type="InterPro" id="IPR006935">
    <property type="entry name" value="Helicase/UvrB_N"/>
</dbReference>
<keyword evidence="9 13" id="KW-0234">DNA repair</keyword>
<comment type="subunit">
    <text evidence="11 13 14">Forms a heterotetramer with UvrA during the search for lesions. Interacts with UvrC in an incision complex.</text>
</comment>
<dbReference type="SUPFAM" id="SSF46600">
    <property type="entry name" value="C-terminal UvrC-binding domain of UvrB"/>
    <property type="match status" value="1"/>
</dbReference>
<keyword evidence="4 13" id="KW-0547">Nucleotide-binding</keyword>
<evidence type="ECO:0000256" key="11">
    <source>
        <dbReference type="ARBA" id="ARBA00026033"/>
    </source>
</evidence>
<evidence type="ECO:0000256" key="2">
    <source>
        <dbReference type="ARBA" id="ARBA00008533"/>
    </source>
</evidence>
<feature type="short sequence motif" description="Beta-hairpin" evidence="13">
    <location>
        <begin position="114"/>
        <end position="137"/>
    </location>
</feature>
<keyword evidence="20" id="KW-1185">Reference proteome</keyword>
<dbReference type="InterPro" id="IPR004807">
    <property type="entry name" value="UvrB"/>
</dbReference>
<comment type="similarity">
    <text evidence="2 13 14">Belongs to the UvrB family.</text>
</comment>
<feature type="binding site" evidence="13">
    <location>
        <begin position="61"/>
        <end position="68"/>
    </location>
    <ligand>
        <name>ATP</name>
        <dbReference type="ChEBI" id="CHEBI:30616"/>
    </ligand>
</feature>
<dbReference type="Pfam" id="PF00271">
    <property type="entry name" value="Helicase_C"/>
    <property type="match status" value="1"/>
</dbReference>
<evidence type="ECO:0000256" key="7">
    <source>
        <dbReference type="ARBA" id="ARBA00022840"/>
    </source>
</evidence>
<comment type="domain">
    <text evidence="13">The beta-hairpin motif is involved in DNA binding.</text>
</comment>
<dbReference type="PANTHER" id="PTHR24029">
    <property type="entry name" value="UVRABC SYSTEM PROTEIN B"/>
    <property type="match status" value="1"/>
</dbReference>
<dbReference type="GO" id="GO:0009380">
    <property type="term" value="C:excinuclease repair complex"/>
    <property type="evidence" value="ECO:0007669"/>
    <property type="project" value="InterPro"/>
</dbReference>
<gene>
    <name evidence="13" type="primary">uvrB</name>
    <name evidence="19" type="ORF">SAMN05421774_102793</name>
</gene>